<proteinExistence type="predicted"/>
<feature type="signal peptide" evidence="1">
    <location>
        <begin position="1"/>
        <end position="18"/>
    </location>
</feature>
<protein>
    <submittedName>
        <fullName evidence="2">Uncharacterized protein</fullName>
    </submittedName>
</protein>
<accession>E3BEW5</accession>
<dbReference type="OrthoDB" id="5906684at2"/>
<evidence type="ECO:0000256" key="1">
    <source>
        <dbReference type="SAM" id="SignalP"/>
    </source>
</evidence>
<dbReference type="AlphaFoldDB" id="E3BEW5"/>
<keyword evidence="3" id="KW-1185">Reference proteome</keyword>
<gene>
    <name evidence="2" type="ORF">VIBC2010_16254</name>
</gene>
<organism evidence="2 3">
    <name type="scientific">Vibrio caribbeanicus ATCC BAA-2122</name>
    <dbReference type="NCBI Taxonomy" id="796620"/>
    <lineage>
        <taxon>Bacteria</taxon>
        <taxon>Pseudomonadati</taxon>
        <taxon>Pseudomonadota</taxon>
        <taxon>Gammaproteobacteria</taxon>
        <taxon>Vibrionales</taxon>
        <taxon>Vibrionaceae</taxon>
        <taxon>Vibrio</taxon>
    </lineage>
</organism>
<dbReference type="EMBL" id="AEIU01000003">
    <property type="protein sequence ID" value="EFP98482.1"/>
    <property type="molecule type" value="Genomic_DNA"/>
</dbReference>
<dbReference type="eggNOG" id="ENOG5031PMH">
    <property type="taxonomic scope" value="Bacteria"/>
</dbReference>
<feature type="chain" id="PRO_5003166619" evidence="1">
    <location>
        <begin position="19"/>
        <end position="117"/>
    </location>
</feature>
<name>E3BEW5_9VIBR</name>
<sequence>MRVLLLFILMSISLFSTARNYTKTPEILVTEPRPISQISVGHDGSWFVETAEGWGLEGCPSATTLHIESTNSRKDDYVQLLRTINDYSKALVSANARCSSDRMFMAIAENFITVKNL</sequence>
<keyword evidence="1" id="KW-0732">Signal</keyword>
<reference evidence="2 3" key="1">
    <citation type="journal article" date="2012" name="Int. J. Syst. Evol. Microbiol.">
        <title>Vibrio caribbeanicus sp. nov., isolated from the marine sponge Scleritoderma cyanea.</title>
        <authorList>
            <person name="Hoffmann M."/>
            <person name="Monday S.R."/>
            <person name="Allard M.W."/>
            <person name="Strain E.A."/>
            <person name="Whittaker P."/>
            <person name="Naum M."/>
            <person name="McCarthy P.J."/>
            <person name="Lopez J.V."/>
            <person name="Fischer M."/>
            <person name="Brown E.W."/>
        </authorList>
    </citation>
    <scope>NUCLEOTIDE SEQUENCE [LARGE SCALE GENOMIC DNA]</scope>
    <source>
        <strain evidence="2 3">ATCC BAA-2122</strain>
    </source>
</reference>
<dbReference type="RefSeq" id="WP_009599408.1">
    <property type="nucleotide sequence ID" value="NZ_AEIU01000003.1"/>
</dbReference>
<dbReference type="Proteomes" id="UP000002943">
    <property type="component" value="Unassembled WGS sequence"/>
</dbReference>
<comment type="caution">
    <text evidence="2">The sequence shown here is derived from an EMBL/GenBank/DDBJ whole genome shotgun (WGS) entry which is preliminary data.</text>
</comment>
<evidence type="ECO:0000313" key="2">
    <source>
        <dbReference type="EMBL" id="EFP98482.1"/>
    </source>
</evidence>
<evidence type="ECO:0000313" key="3">
    <source>
        <dbReference type="Proteomes" id="UP000002943"/>
    </source>
</evidence>